<gene>
    <name evidence="3" type="ORF">SAMN04487935_1612</name>
</gene>
<accession>A0A1G8W1Q6</accession>
<dbReference type="PANTHER" id="PTHR46797">
    <property type="entry name" value="HTH-TYPE TRANSCRIPTIONAL REGULATOR"/>
    <property type="match status" value="1"/>
</dbReference>
<dbReference type="InterPro" id="IPR050807">
    <property type="entry name" value="TransReg_Diox_bact_type"/>
</dbReference>
<evidence type="ECO:0000259" key="2">
    <source>
        <dbReference type="PROSITE" id="PS50943"/>
    </source>
</evidence>
<organism evidence="3 4">
    <name type="scientific">Flavobacterium noncentrifugens</name>
    <dbReference type="NCBI Taxonomy" id="1128970"/>
    <lineage>
        <taxon>Bacteria</taxon>
        <taxon>Pseudomonadati</taxon>
        <taxon>Bacteroidota</taxon>
        <taxon>Flavobacteriia</taxon>
        <taxon>Flavobacteriales</taxon>
        <taxon>Flavobacteriaceae</taxon>
        <taxon>Flavobacterium</taxon>
    </lineage>
</organism>
<name>A0A1G8W1Q6_9FLAO</name>
<dbReference type="InterPro" id="IPR010982">
    <property type="entry name" value="Lambda_DNA-bd_dom_sf"/>
</dbReference>
<protein>
    <submittedName>
        <fullName evidence="3">Helix-turn-helix</fullName>
    </submittedName>
</protein>
<keyword evidence="4" id="KW-1185">Reference proteome</keyword>
<dbReference type="PROSITE" id="PS50943">
    <property type="entry name" value="HTH_CROC1"/>
    <property type="match status" value="1"/>
</dbReference>
<evidence type="ECO:0000313" key="4">
    <source>
        <dbReference type="Proteomes" id="UP000199580"/>
    </source>
</evidence>
<dbReference type="EMBL" id="FNEZ01000002">
    <property type="protein sequence ID" value="SDJ72189.1"/>
    <property type="molecule type" value="Genomic_DNA"/>
</dbReference>
<evidence type="ECO:0000313" key="3">
    <source>
        <dbReference type="EMBL" id="SDJ72189.1"/>
    </source>
</evidence>
<dbReference type="Pfam" id="PF01381">
    <property type="entry name" value="HTH_3"/>
    <property type="match status" value="1"/>
</dbReference>
<dbReference type="STRING" id="1128970.SAMN04487935_1612"/>
<evidence type="ECO:0000256" key="1">
    <source>
        <dbReference type="ARBA" id="ARBA00023125"/>
    </source>
</evidence>
<dbReference type="GO" id="GO:0003700">
    <property type="term" value="F:DNA-binding transcription factor activity"/>
    <property type="evidence" value="ECO:0007669"/>
    <property type="project" value="TreeGrafter"/>
</dbReference>
<dbReference type="InterPro" id="IPR001387">
    <property type="entry name" value="Cro/C1-type_HTH"/>
</dbReference>
<dbReference type="Gene3D" id="1.10.260.40">
    <property type="entry name" value="lambda repressor-like DNA-binding domains"/>
    <property type="match status" value="1"/>
</dbReference>
<keyword evidence="1" id="KW-0238">DNA-binding</keyword>
<dbReference type="AlphaFoldDB" id="A0A1G8W1Q6"/>
<dbReference type="SUPFAM" id="SSF47413">
    <property type="entry name" value="lambda repressor-like DNA-binding domains"/>
    <property type="match status" value="1"/>
</dbReference>
<dbReference type="CDD" id="cd00093">
    <property type="entry name" value="HTH_XRE"/>
    <property type="match status" value="1"/>
</dbReference>
<dbReference type="RefSeq" id="WP_091393600.1">
    <property type="nucleotide sequence ID" value="NZ_BKAI01000003.1"/>
</dbReference>
<dbReference type="PANTHER" id="PTHR46797:SF1">
    <property type="entry name" value="METHYLPHOSPHONATE SYNTHASE"/>
    <property type="match status" value="1"/>
</dbReference>
<sequence>MDLGTVIKNIRKDRQHTQSELAALCDITQTYLSQIESNKKEPNLSTLKEISRQLNIPLPVMFYMSINEQDVSPEKREAFNLINSPLKNLIGDVFGL</sequence>
<feature type="domain" description="HTH cro/C1-type" evidence="2">
    <location>
        <begin position="7"/>
        <end position="61"/>
    </location>
</feature>
<reference evidence="3 4" key="1">
    <citation type="submission" date="2016-10" db="EMBL/GenBank/DDBJ databases">
        <authorList>
            <person name="de Groot N.N."/>
        </authorList>
    </citation>
    <scope>NUCLEOTIDE SEQUENCE [LARGE SCALE GENOMIC DNA]</scope>
    <source>
        <strain evidence="3 4">CGMCC 1.10076</strain>
    </source>
</reference>
<dbReference type="GO" id="GO:0003677">
    <property type="term" value="F:DNA binding"/>
    <property type="evidence" value="ECO:0007669"/>
    <property type="project" value="UniProtKB-KW"/>
</dbReference>
<dbReference type="SMART" id="SM00530">
    <property type="entry name" value="HTH_XRE"/>
    <property type="match status" value="1"/>
</dbReference>
<dbReference type="GO" id="GO:0005829">
    <property type="term" value="C:cytosol"/>
    <property type="evidence" value="ECO:0007669"/>
    <property type="project" value="TreeGrafter"/>
</dbReference>
<dbReference type="OrthoDB" id="1261587at2"/>
<dbReference type="Proteomes" id="UP000199580">
    <property type="component" value="Unassembled WGS sequence"/>
</dbReference>
<proteinExistence type="predicted"/>